<organism evidence="1 2">
    <name type="scientific">Tanacetum coccineum</name>
    <dbReference type="NCBI Taxonomy" id="301880"/>
    <lineage>
        <taxon>Eukaryota</taxon>
        <taxon>Viridiplantae</taxon>
        <taxon>Streptophyta</taxon>
        <taxon>Embryophyta</taxon>
        <taxon>Tracheophyta</taxon>
        <taxon>Spermatophyta</taxon>
        <taxon>Magnoliopsida</taxon>
        <taxon>eudicotyledons</taxon>
        <taxon>Gunneridae</taxon>
        <taxon>Pentapetalae</taxon>
        <taxon>asterids</taxon>
        <taxon>campanulids</taxon>
        <taxon>Asterales</taxon>
        <taxon>Asteraceae</taxon>
        <taxon>Asteroideae</taxon>
        <taxon>Anthemideae</taxon>
        <taxon>Anthemidinae</taxon>
        <taxon>Tanacetum</taxon>
    </lineage>
</organism>
<evidence type="ECO:0000313" key="1">
    <source>
        <dbReference type="EMBL" id="GJU01590.1"/>
    </source>
</evidence>
<gene>
    <name evidence="1" type="ORF">Tco_1111928</name>
</gene>
<evidence type="ECO:0000313" key="2">
    <source>
        <dbReference type="Proteomes" id="UP001151760"/>
    </source>
</evidence>
<dbReference type="InterPro" id="IPR036691">
    <property type="entry name" value="Endo/exonu/phosph_ase_sf"/>
</dbReference>
<proteinExistence type="predicted"/>
<reference evidence="1" key="1">
    <citation type="journal article" date="2022" name="Int. J. Mol. Sci.">
        <title>Draft Genome of Tanacetum Coccineum: Genomic Comparison of Closely Related Tanacetum-Family Plants.</title>
        <authorList>
            <person name="Yamashiro T."/>
            <person name="Shiraishi A."/>
            <person name="Nakayama K."/>
            <person name="Satake H."/>
        </authorList>
    </citation>
    <scope>NUCLEOTIDE SEQUENCE</scope>
</reference>
<name>A0ABQ5IN05_9ASTR</name>
<dbReference type="GO" id="GO:0003964">
    <property type="term" value="F:RNA-directed DNA polymerase activity"/>
    <property type="evidence" value="ECO:0007669"/>
    <property type="project" value="UniProtKB-KW"/>
</dbReference>
<keyword evidence="1" id="KW-0808">Transferase</keyword>
<dbReference type="EMBL" id="BQNB010020978">
    <property type="protein sequence ID" value="GJU01590.1"/>
    <property type="molecule type" value="Genomic_DNA"/>
</dbReference>
<accession>A0ABQ5IN05</accession>
<comment type="caution">
    <text evidence="1">The sequence shown here is derived from an EMBL/GenBank/DDBJ whole genome shotgun (WGS) entry which is preliminary data.</text>
</comment>
<keyword evidence="1" id="KW-0695">RNA-directed DNA polymerase</keyword>
<sequence length="166" mass="18383">MRILAEETERKLSSSLNANITLSSIRMTQMHSKIEVNIASEKPPSMNFLSLNIQGLAQKAKKDWAKELCVKNKVNFLAIQETKMEEIDLFSVQSAVGARLWNLWGTSMRVRVKSDRTDAASRVGPMIMVRSSLPTSVPPLGFISGALMISSLQLGFLPFCRLNGIA</sequence>
<dbReference type="SUPFAM" id="SSF56219">
    <property type="entry name" value="DNase I-like"/>
    <property type="match status" value="1"/>
</dbReference>
<dbReference type="Proteomes" id="UP001151760">
    <property type="component" value="Unassembled WGS sequence"/>
</dbReference>
<keyword evidence="1" id="KW-0548">Nucleotidyltransferase</keyword>
<reference evidence="1" key="2">
    <citation type="submission" date="2022-01" db="EMBL/GenBank/DDBJ databases">
        <authorList>
            <person name="Yamashiro T."/>
            <person name="Shiraishi A."/>
            <person name="Satake H."/>
            <person name="Nakayama K."/>
        </authorList>
    </citation>
    <scope>NUCLEOTIDE SEQUENCE</scope>
</reference>
<dbReference type="Gene3D" id="3.60.10.10">
    <property type="entry name" value="Endonuclease/exonuclease/phosphatase"/>
    <property type="match status" value="1"/>
</dbReference>
<keyword evidence="2" id="KW-1185">Reference proteome</keyword>
<protein>
    <submittedName>
        <fullName evidence="1">RNA-directed DNA polymerase, eukaryota</fullName>
    </submittedName>
</protein>